<dbReference type="GeneID" id="6920664"/>
<evidence type="ECO:0000313" key="3">
    <source>
        <dbReference type="Proteomes" id="UP000001849"/>
    </source>
</evidence>
<sequence>MKRTTKLLTATAAAVLTAALTAPTAVAVPWPDGSCRRGGGGFIGYGAFEDCDMWPDGSFHHRVSGAGPFAFGDVFVGRVCDSPRGNPMPPVTDNDPNTKCPGW</sequence>
<accession>B5LJ15</accession>
<protein>
    <submittedName>
        <fullName evidence="2">Uncharacterized protein</fullName>
    </submittedName>
</protein>
<keyword evidence="3" id="KW-1185">Reference proteome</keyword>
<gene>
    <name evidence="2" type="primary">4</name>
    <name evidence="2" type="ORF">MYRNA_4</name>
</gene>
<evidence type="ECO:0000256" key="1">
    <source>
        <dbReference type="SAM" id="MobiDB-lite"/>
    </source>
</evidence>
<name>B5LJ15_9CAUD</name>
<feature type="region of interest" description="Disordered" evidence="1">
    <location>
        <begin position="82"/>
        <end position="103"/>
    </location>
</feature>
<dbReference type="KEGG" id="vg:6920664"/>
<proteinExistence type="predicted"/>
<reference evidence="2 3" key="1">
    <citation type="submission" date="2008-06" db="EMBL/GenBank/DDBJ databases">
        <authorList>
            <person name="Smith A.L."/>
            <person name="Paladin E.C."/>
            <person name="Jacobs-Sera D."/>
            <person name="Hendirx R.W."/>
            <person name="Hatfull G.F."/>
        </authorList>
    </citation>
    <scope>NUCLEOTIDE SEQUENCE [LARGE SCALE GENOMIC DNA]</scope>
</reference>
<dbReference type="Proteomes" id="UP000001849">
    <property type="component" value="Segment"/>
</dbReference>
<dbReference type="RefSeq" id="YP_002224922.1">
    <property type="nucleotide sequence ID" value="NC_011273.1"/>
</dbReference>
<dbReference type="EMBL" id="EU826466">
    <property type="protein sequence ID" value="ACH62012.1"/>
    <property type="molecule type" value="Genomic_DNA"/>
</dbReference>
<organism evidence="2 3">
    <name type="scientific">Mycobacterium phage Myrna</name>
    <dbReference type="NCBI Taxonomy" id="546805"/>
    <lineage>
        <taxon>Viruses</taxon>
        <taxon>Duplodnaviria</taxon>
        <taxon>Heunggongvirae</taxon>
        <taxon>Uroviricota</taxon>
        <taxon>Caudoviricetes</taxon>
        <taxon>Ceeclamvirinae</taxon>
        <taxon>Myrnavirus</taxon>
        <taxon>Myrnavirus myrna</taxon>
    </lineage>
</organism>
<dbReference type="OrthoDB" id="37916at10239"/>
<evidence type="ECO:0000313" key="2">
    <source>
        <dbReference type="EMBL" id="ACH62012.1"/>
    </source>
</evidence>